<name>A0A6A5W7U4_9PLEO</name>
<dbReference type="InterPro" id="IPR056186">
    <property type="entry name" value="PDZ_CPAF-rel"/>
</dbReference>
<protein>
    <recommendedName>
        <fullName evidence="3">CPAF-like PDZ domain-containing protein</fullName>
    </recommendedName>
</protein>
<feature type="signal peptide" evidence="2">
    <location>
        <begin position="1"/>
        <end position="19"/>
    </location>
</feature>
<dbReference type="Proteomes" id="UP000799779">
    <property type="component" value="Unassembled WGS sequence"/>
</dbReference>
<keyword evidence="5" id="KW-1185">Reference proteome</keyword>
<dbReference type="AlphaFoldDB" id="A0A6A5W7U4"/>
<dbReference type="SUPFAM" id="SSF52096">
    <property type="entry name" value="ClpP/crotonase"/>
    <property type="match status" value="1"/>
</dbReference>
<proteinExistence type="predicted"/>
<evidence type="ECO:0000313" key="5">
    <source>
        <dbReference type="Proteomes" id="UP000799779"/>
    </source>
</evidence>
<feature type="chain" id="PRO_5025446919" description="CPAF-like PDZ domain-containing protein" evidence="2">
    <location>
        <begin position="20"/>
        <end position="768"/>
    </location>
</feature>
<gene>
    <name evidence="4" type="ORF">P154DRAFT_622613</name>
</gene>
<dbReference type="Pfam" id="PF23658">
    <property type="entry name" value="PDZ_CPAF_rel"/>
    <property type="match status" value="1"/>
</dbReference>
<evidence type="ECO:0000256" key="2">
    <source>
        <dbReference type="SAM" id="SignalP"/>
    </source>
</evidence>
<organism evidence="4 5">
    <name type="scientific">Amniculicola lignicola CBS 123094</name>
    <dbReference type="NCBI Taxonomy" id="1392246"/>
    <lineage>
        <taxon>Eukaryota</taxon>
        <taxon>Fungi</taxon>
        <taxon>Dikarya</taxon>
        <taxon>Ascomycota</taxon>
        <taxon>Pezizomycotina</taxon>
        <taxon>Dothideomycetes</taxon>
        <taxon>Pleosporomycetidae</taxon>
        <taxon>Pleosporales</taxon>
        <taxon>Amniculicolaceae</taxon>
        <taxon>Amniculicola</taxon>
    </lineage>
</organism>
<evidence type="ECO:0000259" key="3">
    <source>
        <dbReference type="Pfam" id="PF23658"/>
    </source>
</evidence>
<feature type="region of interest" description="Disordered" evidence="1">
    <location>
        <begin position="322"/>
        <end position="348"/>
    </location>
</feature>
<dbReference type="OrthoDB" id="27214at2759"/>
<dbReference type="EMBL" id="ML977616">
    <property type="protein sequence ID" value="KAF1997188.1"/>
    <property type="molecule type" value="Genomic_DNA"/>
</dbReference>
<dbReference type="PANTHER" id="PTHR37049">
    <property type="entry name" value="PEPTIDASE S41 FAMILY PROTEIN"/>
    <property type="match status" value="1"/>
</dbReference>
<dbReference type="PANTHER" id="PTHR37049:SF4">
    <property type="entry name" value="RHODANESE DOMAIN-CONTAINING PROTEIN"/>
    <property type="match status" value="1"/>
</dbReference>
<accession>A0A6A5W7U4</accession>
<feature type="domain" description="CPAF-like PDZ" evidence="3">
    <location>
        <begin position="177"/>
        <end position="304"/>
    </location>
</feature>
<reference evidence="4" key="1">
    <citation type="journal article" date="2020" name="Stud. Mycol.">
        <title>101 Dothideomycetes genomes: a test case for predicting lifestyles and emergence of pathogens.</title>
        <authorList>
            <person name="Haridas S."/>
            <person name="Albert R."/>
            <person name="Binder M."/>
            <person name="Bloem J."/>
            <person name="Labutti K."/>
            <person name="Salamov A."/>
            <person name="Andreopoulos B."/>
            <person name="Baker S."/>
            <person name="Barry K."/>
            <person name="Bills G."/>
            <person name="Bluhm B."/>
            <person name="Cannon C."/>
            <person name="Castanera R."/>
            <person name="Culley D."/>
            <person name="Daum C."/>
            <person name="Ezra D."/>
            <person name="Gonzalez J."/>
            <person name="Henrissat B."/>
            <person name="Kuo A."/>
            <person name="Liang C."/>
            <person name="Lipzen A."/>
            <person name="Lutzoni F."/>
            <person name="Magnuson J."/>
            <person name="Mondo S."/>
            <person name="Nolan M."/>
            <person name="Ohm R."/>
            <person name="Pangilinan J."/>
            <person name="Park H.-J."/>
            <person name="Ramirez L."/>
            <person name="Alfaro M."/>
            <person name="Sun H."/>
            <person name="Tritt A."/>
            <person name="Yoshinaga Y."/>
            <person name="Zwiers L.-H."/>
            <person name="Turgeon B."/>
            <person name="Goodwin S."/>
            <person name="Spatafora J."/>
            <person name="Crous P."/>
            <person name="Grigoriev I."/>
        </authorList>
    </citation>
    <scope>NUCLEOTIDE SEQUENCE</scope>
    <source>
        <strain evidence="4">CBS 123094</strain>
    </source>
</reference>
<evidence type="ECO:0000256" key="1">
    <source>
        <dbReference type="SAM" id="MobiDB-lite"/>
    </source>
</evidence>
<dbReference type="InterPro" id="IPR029045">
    <property type="entry name" value="ClpP/crotonase-like_dom_sf"/>
</dbReference>
<sequence>MLSSTLVGLFGLLATLSAATPVTPAQALPRWPPNPQRLQARQENSTAPCAQVSSIIYFPNGTLIQTNPTVPAKLAYDCLLTIPLNRTSAKALLHALPPLFEWQSTINSLRNPPAEYAAKVQPPVDIAAGLAQIEEAVDAGQYGGEYEFGWALYTLVQSAHDGHFSFIPDSVGSIFAFGRTTPLVSVSEDGVKLPVPFAFQDVLGAQFKNISYTPSPIVEINGVEATKYLETLSQYGSLQDRDALYNNVFYNLAQVSLGSGGAGTGMFTGGGRGRFVYPDAVTTLKFANGTTFTRENYARVFSNFRGVTSGEDLAERMFYFASGSTDPNDEQTPAGSPPGGSGWTGPGYPNPIVEGPSGLINGFYIDDPKYADVAILSVPNFVGETTAELAFQKTTQQFIPRALAAGKTKLIIDVQANGGGTILQGYDMFKQLFPSIEPLGLNRFRATQAGDLIGQSFSSWASQYNRTRTTNSSLLSIQGSYFDYHTDTDAEGKAFESWSAKFGPDMVDGDSYTKIHRWNLDDPLIEWSSGGINITGYGALANISKVTPFSAENIVLITDGYCASTCTIFSEFLTKQAGVKTIAFGGRSNKNKIQAIGGVKGTNNYGWGYIQQLAATAIRIAPEEEKANYNASGLRTDITQNGIITQRSASTPGVNVRDGLAIGDESGVALQFVYEEADCRLYYTPEMAVDAQSIWKAAADAQWGKSGKCVSGVPEYGEKRNIQDITTKLSRRRINVSNAMALKKVAAFEDSFALETECQWETDGFMRP</sequence>
<evidence type="ECO:0000313" key="4">
    <source>
        <dbReference type="EMBL" id="KAF1997188.1"/>
    </source>
</evidence>
<dbReference type="InterPro" id="IPR052766">
    <property type="entry name" value="S41A_metabolite_peptidase"/>
</dbReference>
<dbReference type="Gene3D" id="3.90.226.10">
    <property type="entry name" value="2-enoyl-CoA Hydratase, Chain A, domain 1"/>
    <property type="match status" value="1"/>
</dbReference>
<keyword evidence="2" id="KW-0732">Signal</keyword>